<proteinExistence type="predicted"/>
<evidence type="ECO:0000313" key="2">
    <source>
        <dbReference type="Proteomes" id="UP000321570"/>
    </source>
</evidence>
<name>A0A564YGE6_HYMDI</name>
<organism evidence="1 2">
    <name type="scientific">Hymenolepis diminuta</name>
    <name type="common">Rat tapeworm</name>
    <dbReference type="NCBI Taxonomy" id="6216"/>
    <lineage>
        <taxon>Eukaryota</taxon>
        <taxon>Metazoa</taxon>
        <taxon>Spiralia</taxon>
        <taxon>Lophotrochozoa</taxon>
        <taxon>Platyhelminthes</taxon>
        <taxon>Cestoda</taxon>
        <taxon>Eucestoda</taxon>
        <taxon>Cyclophyllidea</taxon>
        <taxon>Hymenolepididae</taxon>
        <taxon>Hymenolepis</taxon>
    </lineage>
</organism>
<accession>A0A564YGE6</accession>
<evidence type="ECO:0000313" key="1">
    <source>
        <dbReference type="EMBL" id="VUZ46357.1"/>
    </source>
</evidence>
<dbReference type="EMBL" id="CABIJS010000221">
    <property type="protein sequence ID" value="VUZ46357.1"/>
    <property type="molecule type" value="Genomic_DNA"/>
</dbReference>
<dbReference type="Proteomes" id="UP000321570">
    <property type="component" value="Unassembled WGS sequence"/>
</dbReference>
<dbReference type="AlphaFoldDB" id="A0A564YGE6"/>
<feature type="non-terminal residue" evidence="1">
    <location>
        <position position="1"/>
    </location>
</feature>
<protein>
    <submittedName>
        <fullName evidence="1">Uncharacterized protein</fullName>
    </submittedName>
</protein>
<sequence length="60" mass="6895">GSTIVIALVCLVRRHGFRTRRRTRSEQNGRPHWLSLANIEGGRIPVFHRGVSMMLLLCLR</sequence>
<gene>
    <name evidence="1" type="ORF">WMSIL1_LOCUS6221</name>
</gene>
<reference evidence="1 2" key="1">
    <citation type="submission" date="2019-07" db="EMBL/GenBank/DDBJ databases">
        <authorList>
            <person name="Jastrzebski P J."/>
            <person name="Paukszto L."/>
            <person name="Jastrzebski P J."/>
        </authorList>
    </citation>
    <scope>NUCLEOTIDE SEQUENCE [LARGE SCALE GENOMIC DNA]</scope>
    <source>
        <strain evidence="1 2">WMS-il1</strain>
    </source>
</reference>
<keyword evidence="2" id="KW-1185">Reference proteome</keyword>